<dbReference type="InterPro" id="IPR006016">
    <property type="entry name" value="UspA"/>
</dbReference>
<evidence type="ECO:0000313" key="6">
    <source>
        <dbReference type="EMBL" id="QES89447.1"/>
    </source>
</evidence>
<proteinExistence type="inferred from homology"/>
<dbReference type="PRINTS" id="PR01438">
    <property type="entry name" value="UNVRSLSTRESS"/>
</dbReference>
<evidence type="ECO:0000256" key="4">
    <source>
        <dbReference type="ARBA" id="ARBA00022490"/>
    </source>
</evidence>
<dbReference type="KEGG" id="arac:E0W69_012490"/>
<sequence length="273" mass="30829">MNTIIVATDYSPEAENAMNYAASAAASIGNYEIILFNLYKLSVHTLNARSNSDFISETNASHQRKLNKASYQLEHAYGVKTTAYLATGDFDDEIEKCIKQYDAMMVVVGMPKKSFEQDLMGNTTTKMLHMAKIPTLAVPLDVKYTPIKNILFACDIMRGVHKMILRQVQAVAKLFHAEVELFYVSEKLNELSHQEKADAAVQKLRKNNDLDFVYKNVESSEIIEAISAEIDEFHADVLVMVPYKYGFWNSIVHRSKTREMASGNKIPLFSIPL</sequence>
<comment type="similarity">
    <text evidence="2">Belongs to the universal stress protein A family.</text>
</comment>
<dbReference type="Pfam" id="PF00582">
    <property type="entry name" value="Usp"/>
    <property type="match status" value="1"/>
</dbReference>
<dbReference type="OrthoDB" id="9788959at2"/>
<evidence type="ECO:0000256" key="1">
    <source>
        <dbReference type="ARBA" id="ARBA00004496"/>
    </source>
</evidence>
<evidence type="ECO:0000259" key="5">
    <source>
        <dbReference type="Pfam" id="PF00582"/>
    </source>
</evidence>
<comment type="subunit">
    <text evidence="3">Homodimer.</text>
</comment>
<feature type="domain" description="UspA" evidence="5">
    <location>
        <begin position="2"/>
        <end position="139"/>
    </location>
</feature>
<keyword evidence="7" id="KW-1185">Reference proteome</keyword>
<gene>
    <name evidence="6" type="ORF">E0W69_012490</name>
</gene>
<dbReference type="InterPro" id="IPR006015">
    <property type="entry name" value="Universal_stress_UspA"/>
</dbReference>
<dbReference type="AlphaFoldDB" id="A0A5P2G2M3"/>
<evidence type="ECO:0000256" key="3">
    <source>
        <dbReference type="ARBA" id="ARBA00011738"/>
    </source>
</evidence>
<name>A0A5P2G2M3_9BACT</name>
<dbReference type="GO" id="GO:0005737">
    <property type="term" value="C:cytoplasm"/>
    <property type="evidence" value="ECO:0007669"/>
    <property type="project" value="UniProtKB-SubCell"/>
</dbReference>
<dbReference type="RefSeq" id="WP_131330392.1">
    <property type="nucleotide sequence ID" value="NZ_CP044016.1"/>
</dbReference>
<accession>A0A5P2G2M3</accession>
<dbReference type="Proteomes" id="UP000292424">
    <property type="component" value="Chromosome"/>
</dbReference>
<dbReference type="SUPFAM" id="SSF52402">
    <property type="entry name" value="Adenine nucleotide alpha hydrolases-like"/>
    <property type="match status" value="2"/>
</dbReference>
<reference evidence="6 7" key="1">
    <citation type="submission" date="2019-09" db="EMBL/GenBank/DDBJ databases">
        <title>Complete genome sequence of Arachidicoccus sp. B3-10 isolated from apple orchard soil.</title>
        <authorList>
            <person name="Kim H.S."/>
            <person name="Han K.-I."/>
            <person name="Suh M.K."/>
            <person name="Lee K.C."/>
            <person name="Eom M.K."/>
            <person name="Kim J.-S."/>
            <person name="Kang S.W."/>
            <person name="Sin Y."/>
            <person name="Lee J.-S."/>
        </authorList>
    </citation>
    <scope>NUCLEOTIDE SEQUENCE [LARGE SCALE GENOMIC DNA]</scope>
    <source>
        <strain evidence="6 7">B3-10</strain>
    </source>
</reference>
<comment type="subcellular location">
    <subcellularLocation>
        <location evidence="1">Cytoplasm</location>
    </subcellularLocation>
</comment>
<evidence type="ECO:0000256" key="2">
    <source>
        <dbReference type="ARBA" id="ARBA00008791"/>
    </source>
</evidence>
<protein>
    <submittedName>
        <fullName evidence="6">Universal stress protein</fullName>
    </submittedName>
</protein>
<keyword evidence="4" id="KW-0963">Cytoplasm</keyword>
<dbReference type="PANTHER" id="PTHR46268">
    <property type="entry name" value="STRESS RESPONSE PROTEIN NHAX"/>
    <property type="match status" value="1"/>
</dbReference>
<dbReference type="EMBL" id="CP044016">
    <property type="protein sequence ID" value="QES89447.1"/>
    <property type="molecule type" value="Genomic_DNA"/>
</dbReference>
<dbReference type="CDD" id="cd00293">
    <property type="entry name" value="USP-like"/>
    <property type="match status" value="1"/>
</dbReference>
<dbReference type="PANTHER" id="PTHR46268:SF23">
    <property type="entry name" value="UNIVERSAL STRESS PROTEIN A-RELATED"/>
    <property type="match status" value="1"/>
</dbReference>
<dbReference type="Gene3D" id="3.40.50.12370">
    <property type="match status" value="1"/>
</dbReference>
<organism evidence="6 7">
    <name type="scientific">Rhizosphaericola mali</name>
    <dbReference type="NCBI Taxonomy" id="2545455"/>
    <lineage>
        <taxon>Bacteria</taxon>
        <taxon>Pseudomonadati</taxon>
        <taxon>Bacteroidota</taxon>
        <taxon>Chitinophagia</taxon>
        <taxon>Chitinophagales</taxon>
        <taxon>Chitinophagaceae</taxon>
        <taxon>Rhizosphaericola</taxon>
    </lineage>
</organism>
<evidence type="ECO:0000313" key="7">
    <source>
        <dbReference type="Proteomes" id="UP000292424"/>
    </source>
</evidence>